<dbReference type="RefSeq" id="WP_058571154.1">
    <property type="nucleotide sequence ID" value="NZ_LOPV01000072.1"/>
</dbReference>
<reference evidence="3 4" key="1">
    <citation type="submission" date="2015-12" db="EMBL/GenBank/DDBJ databases">
        <title>Haloferax profundi sp. nov. isolated from the Discovery deep brine-seawater interface in the Red Sea.</title>
        <authorList>
            <person name="Zhang G."/>
            <person name="Stingl U."/>
            <person name="Rashid M."/>
        </authorList>
    </citation>
    <scope>NUCLEOTIDE SEQUENCE [LARGE SCALE GENOMIC DNA]</scope>
    <source>
        <strain evidence="3 4">SB29</strain>
    </source>
</reference>
<keyword evidence="1" id="KW-0812">Transmembrane</keyword>
<evidence type="ECO:0000259" key="2">
    <source>
        <dbReference type="Pfam" id="PF11127"/>
    </source>
</evidence>
<feature type="domain" description="Inner membrane protein YgaP-like transmembrane" evidence="2">
    <location>
        <begin position="1"/>
        <end position="75"/>
    </location>
</feature>
<sequence>MKHNVGSLDRMVRFALGALLGVLGLGTLAGAVSLGPISAMLGGIVALVLGVVLVVTGFQQTCPLYLPFGIDTSGRN</sequence>
<keyword evidence="1" id="KW-0472">Membrane</keyword>
<comment type="caution">
    <text evidence="3">The sequence shown here is derived from an EMBL/GenBank/DDBJ whole genome shotgun (WGS) entry which is preliminary data.</text>
</comment>
<feature type="transmembrane region" description="Helical" evidence="1">
    <location>
        <begin position="39"/>
        <end position="58"/>
    </location>
</feature>
<dbReference type="EMBL" id="LOPV01000072">
    <property type="protein sequence ID" value="KTG30246.1"/>
    <property type="molecule type" value="Genomic_DNA"/>
</dbReference>
<dbReference type="Proteomes" id="UP000053157">
    <property type="component" value="Unassembled WGS sequence"/>
</dbReference>
<keyword evidence="4" id="KW-1185">Reference proteome</keyword>
<name>A0A0W1SV57_9EURY</name>
<proteinExistence type="predicted"/>
<organism evidence="3 4">
    <name type="scientific">Haloferax profundi</name>
    <dbReference type="NCBI Taxonomy" id="1544718"/>
    <lineage>
        <taxon>Archaea</taxon>
        <taxon>Methanobacteriati</taxon>
        <taxon>Methanobacteriota</taxon>
        <taxon>Stenosarchaea group</taxon>
        <taxon>Halobacteria</taxon>
        <taxon>Halobacteriales</taxon>
        <taxon>Haloferacaceae</taxon>
        <taxon>Haloferax</taxon>
    </lineage>
</organism>
<dbReference type="InterPro" id="IPR021309">
    <property type="entry name" value="YgaP-like_TM"/>
</dbReference>
<gene>
    <name evidence="3" type="ORF">AUR66_08665</name>
</gene>
<evidence type="ECO:0000313" key="3">
    <source>
        <dbReference type="EMBL" id="KTG30246.1"/>
    </source>
</evidence>
<evidence type="ECO:0000256" key="1">
    <source>
        <dbReference type="SAM" id="Phobius"/>
    </source>
</evidence>
<dbReference type="Pfam" id="PF11127">
    <property type="entry name" value="YgaP-like_TM"/>
    <property type="match status" value="1"/>
</dbReference>
<accession>A0A0W1SV57</accession>
<keyword evidence="1" id="KW-1133">Transmembrane helix</keyword>
<protein>
    <recommendedName>
        <fullName evidence="2">Inner membrane protein YgaP-like transmembrane domain-containing protein</fullName>
    </recommendedName>
</protein>
<evidence type="ECO:0000313" key="4">
    <source>
        <dbReference type="Proteomes" id="UP000053157"/>
    </source>
</evidence>
<dbReference type="AlphaFoldDB" id="A0A0W1SV57"/>